<proteinExistence type="predicted"/>
<name>A0A0W8FYW9_9ZZZZ</name>
<dbReference type="EMBL" id="LNQE01000679">
    <property type="protein sequence ID" value="KUG25459.1"/>
    <property type="molecule type" value="Genomic_DNA"/>
</dbReference>
<organism evidence="1">
    <name type="scientific">hydrocarbon metagenome</name>
    <dbReference type="NCBI Taxonomy" id="938273"/>
    <lineage>
        <taxon>unclassified sequences</taxon>
        <taxon>metagenomes</taxon>
        <taxon>ecological metagenomes</taxon>
    </lineage>
</organism>
<dbReference type="AlphaFoldDB" id="A0A0W8FYW9"/>
<gene>
    <name evidence="1" type="ORF">ASZ90_004724</name>
</gene>
<protein>
    <submittedName>
        <fullName evidence="1">Uncharacterized protein</fullName>
    </submittedName>
</protein>
<reference evidence="1" key="1">
    <citation type="journal article" date="2015" name="Proc. Natl. Acad. Sci. U.S.A.">
        <title>Networks of energetic and metabolic interactions define dynamics in microbial communities.</title>
        <authorList>
            <person name="Embree M."/>
            <person name="Liu J.K."/>
            <person name="Al-Bassam M.M."/>
            <person name="Zengler K."/>
        </authorList>
    </citation>
    <scope>NUCLEOTIDE SEQUENCE</scope>
</reference>
<comment type="caution">
    <text evidence="1">The sequence shown here is derived from an EMBL/GenBank/DDBJ whole genome shotgun (WGS) entry which is preliminary data.</text>
</comment>
<accession>A0A0W8FYW9</accession>
<evidence type="ECO:0000313" key="1">
    <source>
        <dbReference type="EMBL" id="KUG25459.1"/>
    </source>
</evidence>
<sequence length="39" mass="4459">MLATGLLFYALEYCRSLAITNWRESVLRKNNPGFVLAKV</sequence>